<feature type="domain" description="Inverse autotransporter beta-domain" evidence="3">
    <location>
        <begin position="72"/>
        <end position="222"/>
    </location>
</feature>
<dbReference type="AlphaFoldDB" id="A0AAU7QBS5"/>
<evidence type="ECO:0000259" key="3">
    <source>
        <dbReference type="Pfam" id="PF11924"/>
    </source>
</evidence>
<organism evidence="4">
    <name type="scientific">Acerihabitans sp. KWT182</name>
    <dbReference type="NCBI Taxonomy" id="3157919"/>
    <lineage>
        <taxon>Bacteria</taxon>
        <taxon>Pseudomonadati</taxon>
        <taxon>Pseudomonadota</taxon>
        <taxon>Gammaproteobacteria</taxon>
        <taxon>Enterobacterales</taxon>
        <taxon>Pectobacteriaceae</taxon>
        <taxon>Acerihabitans</taxon>
    </lineage>
</organism>
<accession>A0AAU7QBS5</accession>
<dbReference type="InterPro" id="IPR051715">
    <property type="entry name" value="Intimin-Invasin_domain"/>
</dbReference>
<sequence>MQRKNSSSMPKSNSGAQVERKHTTGSAAVYKVEELQASPNQAHHGYSTEDRVPSKSENREGSAVINLPLMVKSLKSASFDYLLPLNKDDNNLIFSQIGARRYDGRNIINMGVGQRHFFEDWMLGYNSFYDRQLSGSQHQRLGIGLEFWTKNLKFSANSYHRLSGWKTSNLLLGHEERAANGYDLNVESFLPFYPQIGTRVKYEHYYGDSVTTINRHERQKKPFISDVRVKL</sequence>
<feature type="compositionally biased region" description="Polar residues" evidence="2">
    <location>
        <begin position="1"/>
        <end position="16"/>
    </location>
</feature>
<proteinExistence type="inferred from homology"/>
<dbReference type="InterPro" id="IPR024519">
    <property type="entry name" value="IAT_beta"/>
</dbReference>
<dbReference type="PANTHER" id="PTHR39576:SF2">
    <property type="entry name" value="ATTACHING AND EFFACING PROTEIN HOMOLOG-RELATED"/>
    <property type="match status" value="1"/>
</dbReference>
<dbReference type="EMBL" id="CP157947">
    <property type="protein sequence ID" value="XBS69831.1"/>
    <property type="molecule type" value="Genomic_DNA"/>
</dbReference>
<evidence type="ECO:0000256" key="2">
    <source>
        <dbReference type="SAM" id="MobiDB-lite"/>
    </source>
</evidence>
<dbReference type="Gene3D" id="2.40.160.160">
    <property type="entry name" value="Inverse autotransporter, beta-domain"/>
    <property type="match status" value="1"/>
</dbReference>
<reference evidence="4" key="1">
    <citation type="submission" date="2024-06" db="EMBL/GenBank/DDBJ databases">
        <authorList>
            <person name="Coelho C."/>
            <person name="Bento M."/>
            <person name="Garcia E."/>
            <person name="Camelo A."/>
            <person name="Brandao I."/>
            <person name="Espirito Santo C."/>
            <person name="Trovao J."/>
            <person name="Verissimo A."/>
            <person name="Costa J."/>
            <person name="Tiago I."/>
        </authorList>
    </citation>
    <scope>NUCLEOTIDE SEQUENCE</scope>
    <source>
        <strain evidence="4">KWT182</strain>
    </source>
</reference>
<feature type="compositionally biased region" description="Basic and acidic residues" evidence="2">
    <location>
        <begin position="46"/>
        <end position="59"/>
    </location>
</feature>
<dbReference type="Pfam" id="PF11924">
    <property type="entry name" value="IAT_beta"/>
    <property type="match status" value="1"/>
</dbReference>
<evidence type="ECO:0000313" key="4">
    <source>
        <dbReference type="EMBL" id="XBS69831.1"/>
    </source>
</evidence>
<dbReference type="PANTHER" id="PTHR39576">
    <property type="entry name" value="ATTACHING AND EFFACING PROTEIN HOMOLOG-RELATED-RELATED"/>
    <property type="match status" value="1"/>
</dbReference>
<dbReference type="GO" id="GO:0009279">
    <property type="term" value="C:cell outer membrane"/>
    <property type="evidence" value="ECO:0007669"/>
    <property type="project" value="TreeGrafter"/>
</dbReference>
<dbReference type="InterPro" id="IPR038177">
    <property type="entry name" value="IAT_beta_sf"/>
</dbReference>
<gene>
    <name evidence="4" type="ORF">ABK905_00045</name>
</gene>
<name>A0AAU7QBS5_9GAMM</name>
<feature type="region of interest" description="Disordered" evidence="2">
    <location>
        <begin position="1"/>
        <end position="59"/>
    </location>
</feature>
<protein>
    <submittedName>
        <fullName evidence="4">Inverse autotransporter beta domain-containing protein</fullName>
    </submittedName>
</protein>
<evidence type="ECO:0000256" key="1">
    <source>
        <dbReference type="ARBA" id="ARBA00010116"/>
    </source>
</evidence>
<comment type="similarity">
    <text evidence="1">Belongs to the intimin/invasin family.</text>
</comment>